<dbReference type="InterPro" id="IPR050445">
    <property type="entry name" value="Bact_polysacc_biosynth/exp"/>
</dbReference>
<dbReference type="InterPro" id="IPR032807">
    <property type="entry name" value="GNVR"/>
</dbReference>
<keyword evidence="3" id="KW-0808">Transferase</keyword>
<dbReference type="RefSeq" id="WP_345102472.1">
    <property type="nucleotide sequence ID" value="NZ_BAABCV010000004.1"/>
</dbReference>
<dbReference type="InterPro" id="IPR027417">
    <property type="entry name" value="P-loop_NTPase"/>
</dbReference>
<dbReference type="CDD" id="cd05387">
    <property type="entry name" value="BY-kinase"/>
    <property type="match status" value="1"/>
</dbReference>
<dbReference type="PANTHER" id="PTHR32309:SF13">
    <property type="entry name" value="FERRIC ENTEROBACTIN TRANSPORT PROTEIN FEPE"/>
    <property type="match status" value="1"/>
</dbReference>
<comment type="caution">
    <text evidence="12">The sequence shown here is derived from an EMBL/GenBank/DDBJ whole genome shotgun (WGS) entry which is preliminary data.</text>
</comment>
<keyword evidence="6" id="KW-0067">ATP-binding</keyword>
<evidence type="ECO:0000256" key="4">
    <source>
        <dbReference type="ARBA" id="ARBA00022741"/>
    </source>
</evidence>
<dbReference type="EMBL" id="BAABCV010000004">
    <property type="protein sequence ID" value="GAA4093658.1"/>
    <property type="molecule type" value="Genomic_DNA"/>
</dbReference>
<dbReference type="SUPFAM" id="SSF52540">
    <property type="entry name" value="P-loop containing nucleoside triphosphate hydrolases"/>
    <property type="match status" value="1"/>
</dbReference>
<comment type="catalytic activity">
    <reaction evidence="8">
        <text>L-tyrosyl-[protein] + ATP = O-phospho-L-tyrosyl-[protein] + ADP + H(+)</text>
        <dbReference type="Rhea" id="RHEA:10596"/>
        <dbReference type="Rhea" id="RHEA-COMP:10136"/>
        <dbReference type="Rhea" id="RHEA-COMP:20101"/>
        <dbReference type="ChEBI" id="CHEBI:15378"/>
        <dbReference type="ChEBI" id="CHEBI:30616"/>
        <dbReference type="ChEBI" id="CHEBI:46858"/>
        <dbReference type="ChEBI" id="CHEBI:61978"/>
        <dbReference type="ChEBI" id="CHEBI:456216"/>
        <dbReference type="EC" id="2.7.10.2"/>
    </reaction>
</comment>
<dbReference type="InterPro" id="IPR025669">
    <property type="entry name" value="AAA_dom"/>
</dbReference>
<keyword evidence="9" id="KW-0472">Membrane</keyword>
<protein>
    <recommendedName>
        <fullName evidence="2">non-specific protein-tyrosine kinase</fullName>
        <ecNumber evidence="2">2.7.10.2</ecNumber>
    </recommendedName>
</protein>
<dbReference type="Pfam" id="PF13807">
    <property type="entry name" value="GNVR"/>
    <property type="match status" value="1"/>
</dbReference>
<reference evidence="13" key="1">
    <citation type="journal article" date="2019" name="Int. J. Syst. Evol. Microbiol.">
        <title>The Global Catalogue of Microorganisms (GCM) 10K type strain sequencing project: providing services to taxonomists for standard genome sequencing and annotation.</title>
        <authorList>
            <consortium name="The Broad Institute Genomics Platform"/>
            <consortium name="The Broad Institute Genome Sequencing Center for Infectious Disease"/>
            <person name="Wu L."/>
            <person name="Ma J."/>
        </authorList>
    </citation>
    <scope>NUCLEOTIDE SEQUENCE [LARGE SCALE GENOMIC DNA]</scope>
    <source>
        <strain evidence="13">JCM 17085</strain>
    </source>
</reference>
<name>A0ABP7WPG9_9SPHI</name>
<proteinExistence type="inferred from homology"/>
<evidence type="ECO:0000256" key="7">
    <source>
        <dbReference type="ARBA" id="ARBA00023137"/>
    </source>
</evidence>
<organism evidence="12 13">
    <name type="scientific">Mucilaginibacter panaciglaebae</name>
    <dbReference type="NCBI Taxonomy" id="502331"/>
    <lineage>
        <taxon>Bacteria</taxon>
        <taxon>Pseudomonadati</taxon>
        <taxon>Bacteroidota</taxon>
        <taxon>Sphingobacteriia</taxon>
        <taxon>Sphingobacteriales</taxon>
        <taxon>Sphingobacteriaceae</taxon>
        <taxon>Mucilaginibacter</taxon>
    </lineage>
</organism>
<dbReference type="InterPro" id="IPR005702">
    <property type="entry name" value="Wzc-like_C"/>
</dbReference>
<evidence type="ECO:0000256" key="8">
    <source>
        <dbReference type="ARBA" id="ARBA00051245"/>
    </source>
</evidence>
<feature type="domain" description="AAA" evidence="10">
    <location>
        <begin position="586"/>
        <end position="705"/>
    </location>
</feature>
<dbReference type="Pfam" id="PF13614">
    <property type="entry name" value="AAA_31"/>
    <property type="match status" value="1"/>
</dbReference>
<dbReference type="GO" id="GO:0016301">
    <property type="term" value="F:kinase activity"/>
    <property type="evidence" value="ECO:0007669"/>
    <property type="project" value="UniProtKB-KW"/>
</dbReference>
<accession>A0ABP7WPG9</accession>
<sequence length="812" mass="91178">MEGLEKSKPKLPNQEFDYYKIARILLSRWYWIAGSVIVCVLASNVYLWYTPKIYSTSAIMKFEEKKSEIGDLVGISSAADRAGSISRIPSETIVITSTPLLLNAVRQLDYRISFYVVGRVLNRTSELYPNKPIDVTILKLDSADFYRDLITFKPVNKSSFRISYVEGGKEVQNVCTYDSPFTVGSTAFSIKYPGELPKTALILFKLNAPEDLVARIRAGLQTNEVAKNSNMMNLRETDMNPQFAADALNAVMKEYLRYDRDQRSKSASQMIKFIDSQLEILSNDVKGSENSIKEFKQNNKLIDVNSASEQVISKAKDIESQINLLKIDLLSINQLKQDIVKGKDNVNLNLVIGSGTVDSQLGAVVQSLNSLLTSKSIYLKTYNNGSQVIQDIDRQILQEKNNALNSITLSEQLIQNKIKFLLDQLSAVNNKIVQMPGAERDLVSLKRDFDVNDKVYSFLSEKKIDQEIYRAGILPGATIVDQARPNFGPISPDEHGTHQKAILLGLAIGLGALVLIRVLNPYIYDKDTVEGLTTVPIIGVIRKYPDEIDEFSTQILAISKPKSLFAESVRSVRTNLNFLASEKKSKVICITSEVAGEGKSFVAVNLSSTLSLIDKKVILIAADLRRSKLHKTFHVPNDLGLSSYLSNQCTLDDIINHANQITLDFIVSGPVPPNPSELLHSVRMKDLITELSNRYDVIMIDTAPIGLVSDAIPLIRMSDINLFVIRSGKSKFYAATVPQRIEQEYNLNNTVIVLNAFAQDLLHSRYYTTKAAGDSYGKYYYYSDYAGYESSGYYVDTDEDIKWWQIWRRFKK</sequence>
<evidence type="ECO:0000313" key="12">
    <source>
        <dbReference type="EMBL" id="GAA4093658.1"/>
    </source>
</evidence>
<evidence type="ECO:0000256" key="3">
    <source>
        <dbReference type="ARBA" id="ARBA00022679"/>
    </source>
</evidence>
<evidence type="ECO:0000256" key="2">
    <source>
        <dbReference type="ARBA" id="ARBA00011903"/>
    </source>
</evidence>
<keyword evidence="5 12" id="KW-0418">Kinase</keyword>
<evidence type="ECO:0000259" key="10">
    <source>
        <dbReference type="Pfam" id="PF13614"/>
    </source>
</evidence>
<keyword evidence="9" id="KW-1133">Transmembrane helix</keyword>
<keyword evidence="7" id="KW-0829">Tyrosine-protein kinase</keyword>
<evidence type="ECO:0000313" key="13">
    <source>
        <dbReference type="Proteomes" id="UP001500841"/>
    </source>
</evidence>
<dbReference type="NCBIfam" id="TIGR01007">
    <property type="entry name" value="eps_fam"/>
    <property type="match status" value="1"/>
</dbReference>
<evidence type="ECO:0000256" key="5">
    <source>
        <dbReference type="ARBA" id="ARBA00022777"/>
    </source>
</evidence>
<evidence type="ECO:0000256" key="9">
    <source>
        <dbReference type="SAM" id="Phobius"/>
    </source>
</evidence>
<keyword evidence="4" id="KW-0547">Nucleotide-binding</keyword>
<dbReference type="Proteomes" id="UP001500841">
    <property type="component" value="Unassembled WGS sequence"/>
</dbReference>
<feature type="domain" description="Tyrosine-protein kinase G-rich" evidence="11">
    <location>
        <begin position="439"/>
        <end position="517"/>
    </location>
</feature>
<dbReference type="PANTHER" id="PTHR32309">
    <property type="entry name" value="TYROSINE-PROTEIN KINASE"/>
    <property type="match status" value="1"/>
</dbReference>
<keyword evidence="13" id="KW-1185">Reference proteome</keyword>
<feature type="transmembrane region" description="Helical" evidence="9">
    <location>
        <begin position="29"/>
        <end position="49"/>
    </location>
</feature>
<gene>
    <name evidence="12" type="ORF">GCM10022392_15230</name>
</gene>
<evidence type="ECO:0000256" key="6">
    <source>
        <dbReference type="ARBA" id="ARBA00022840"/>
    </source>
</evidence>
<dbReference type="EC" id="2.7.10.2" evidence="2"/>
<evidence type="ECO:0000259" key="11">
    <source>
        <dbReference type="Pfam" id="PF13807"/>
    </source>
</evidence>
<comment type="similarity">
    <text evidence="1">Belongs to the CpsD/CapB family.</text>
</comment>
<evidence type="ECO:0000256" key="1">
    <source>
        <dbReference type="ARBA" id="ARBA00007316"/>
    </source>
</evidence>
<keyword evidence="9" id="KW-0812">Transmembrane</keyword>
<dbReference type="Gene3D" id="3.40.50.300">
    <property type="entry name" value="P-loop containing nucleotide triphosphate hydrolases"/>
    <property type="match status" value="1"/>
</dbReference>